<reference evidence="16" key="1">
    <citation type="submission" date="2022-06" db="EMBL/GenBank/DDBJ databases">
        <title>New Polynucleobacter species.</title>
        <authorList>
            <person name="Hahn M.W."/>
        </authorList>
    </citation>
    <scope>NUCLEOTIDE SEQUENCE</scope>
    <source>
        <strain evidence="16">UK-FUSCHL-C3</strain>
    </source>
</reference>
<evidence type="ECO:0000256" key="12">
    <source>
        <dbReference type="RuleBase" id="RU003357"/>
    </source>
</evidence>
<evidence type="ECO:0000256" key="8">
    <source>
        <dbReference type="ARBA" id="ARBA00023136"/>
    </source>
</evidence>
<evidence type="ECO:0000256" key="4">
    <source>
        <dbReference type="ARBA" id="ARBA00022452"/>
    </source>
</evidence>
<dbReference type="EMBL" id="CP099959">
    <property type="protein sequence ID" value="XCC57026.1"/>
    <property type="molecule type" value="Genomic_DNA"/>
</dbReference>
<feature type="signal peptide" evidence="13">
    <location>
        <begin position="1"/>
        <end position="22"/>
    </location>
</feature>
<feature type="chain" id="PRO_5043806629" evidence="13">
    <location>
        <begin position="23"/>
        <end position="639"/>
    </location>
</feature>
<evidence type="ECO:0000256" key="13">
    <source>
        <dbReference type="SAM" id="SignalP"/>
    </source>
</evidence>
<dbReference type="Pfam" id="PF07715">
    <property type="entry name" value="Plug"/>
    <property type="match status" value="1"/>
</dbReference>
<evidence type="ECO:0000256" key="5">
    <source>
        <dbReference type="ARBA" id="ARBA00022692"/>
    </source>
</evidence>
<evidence type="ECO:0000256" key="11">
    <source>
        <dbReference type="PROSITE-ProRule" id="PRU01360"/>
    </source>
</evidence>
<dbReference type="Pfam" id="PF00593">
    <property type="entry name" value="TonB_dep_Rec_b-barrel"/>
    <property type="match status" value="1"/>
</dbReference>
<keyword evidence="7 12" id="KW-0798">TonB box</keyword>
<dbReference type="GO" id="GO:0044718">
    <property type="term" value="P:siderophore transmembrane transport"/>
    <property type="evidence" value="ECO:0007669"/>
    <property type="project" value="TreeGrafter"/>
</dbReference>
<dbReference type="InterPro" id="IPR012910">
    <property type="entry name" value="Plug_dom"/>
</dbReference>
<feature type="domain" description="TonB-dependent receptor plug" evidence="15">
    <location>
        <begin position="47"/>
        <end position="151"/>
    </location>
</feature>
<evidence type="ECO:0000256" key="2">
    <source>
        <dbReference type="ARBA" id="ARBA00009810"/>
    </source>
</evidence>
<evidence type="ECO:0000313" key="16">
    <source>
        <dbReference type="EMBL" id="XCC57026.1"/>
    </source>
</evidence>
<keyword evidence="9 16" id="KW-0675">Receptor</keyword>
<dbReference type="RefSeq" id="WP_353438033.1">
    <property type="nucleotide sequence ID" value="NZ_CP099959.1"/>
</dbReference>
<gene>
    <name evidence="16" type="ORF">NKE59_05850</name>
</gene>
<keyword evidence="4 11" id="KW-1134">Transmembrane beta strand</keyword>
<dbReference type="InterPro" id="IPR000531">
    <property type="entry name" value="Beta-barrel_TonB"/>
</dbReference>
<comment type="similarity">
    <text evidence="2 11 12">Belongs to the TonB-dependent receptor family.</text>
</comment>
<dbReference type="GO" id="GO:0015344">
    <property type="term" value="F:siderophore uptake transmembrane transporter activity"/>
    <property type="evidence" value="ECO:0007669"/>
    <property type="project" value="TreeGrafter"/>
</dbReference>
<dbReference type="PANTHER" id="PTHR30069">
    <property type="entry name" value="TONB-DEPENDENT OUTER MEMBRANE RECEPTOR"/>
    <property type="match status" value="1"/>
</dbReference>
<organism evidence="16">
    <name type="scientific">Polynucleobacter sp. UK-FUSCHL-C3</name>
    <dbReference type="NCBI Taxonomy" id="2955208"/>
    <lineage>
        <taxon>Bacteria</taxon>
        <taxon>Pseudomonadati</taxon>
        <taxon>Pseudomonadota</taxon>
        <taxon>Betaproteobacteria</taxon>
        <taxon>Burkholderiales</taxon>
        <taxon>Burkholderiaceae</taxon>
        <taxon>Polynucleobacter</taxon>
    </lineage>
</organism>
<dbReference type="SUPFAM" id="SSF56935">
    <property type="entry name" value="Porins"/>
    <property type="match status" value="1"/>
</dbReference>
<evidence type="ECO:0000259" key="15">
    <source>
        <dbReference type="Pfam" id="PF07715"/>
    </source>
</evidence>
<dbReference type="PROSITE" id="PS52016">
    <property type="entry name" value="TONB_DEPENDENT_REC_3"/>
    <property type="match status" value="1"/>
</dbReference>
<keyword evidence="8 11" id="KW-0472">Membrane</keyword>
<evidence type="ECO:0000256" key="6">
    <source>
        <dbReference type="ARBA" id="ARBA00022729"/>
    </source>
</evidence>
<keyword evidence="3 11" id="KW-0813">Transport</keyword>
<dbReference type="Gene3D" id="2.40.170.20">
    <property type="entry name" value="TonB-dependent receptor, beta-barrel domain"/>
    <property type="match status" value="1"/>
</dbReference>
<dbReference type="InterPro" id="IPR036942">
    <property type="entry name" value="Beta-barrel_TonB_sf"/>
</dbReference>
<protein>
    <submittedName>
        <fullName evidence="16">TonB-dependent receptor</fullName>
    </submittedName>
</protein>
<name>A0AAU8A053_9BURK</name>
<dbReference type="InterPro" id="IPR037066">
    <property type="entry name" value="Plug_dom_sf"/>
</dbReference>
<dbReference type="AlphaFoldDB" id="A0AAU8A053"/>
<dbReference type="PANTHER" id="PTHR30069:SF29">
    <property type="entry name" value="HEMOGLOBIN AND HEMOGLOBIN-HAPTOGLOBIN-BINDING PROTEIN 1-RELATED"/>
    <property type="match status" value="1"/>
</dbReference>
<keyword evidence="6 13" id="KW-0732">Signal</keyword>
<dbReference type="GO" id="GO:0009279">
    <property type="term" value="C:cell outer membrane"/>
    <property type="evidence" value="ECO:0007669"/>
    <property type="project" value="UniProtKB-SubCell"/>
</dbReference>
<evidence type="ECO:0000256" key="9">
    <source>
        <dbReference type="ARBA" id="ARBA00023170"/>
    </source>
</evidence>
<evidence type="ECO:0000256" key="3">
    <source>
        <dbReference type="ARBA" id="ARBA00022448"/>
    </source>
</evidence>
<sequence>MKLYKTKLALVASLIVAGNVYAQNLPNVIVTAKPDVAEIEIDKFSSVSAVITDDTIRDLHAADLASALRNTPGTQISRYNPVGSFGGDEGGSIFIRGMGLSRPGSEIKTYIDNVPMYMPIWNHAVLDLLPVNGMKNITIFKSPQPQVTGNNFASINLTTKTAGPENGVSGNARISYGSYNTVIEQVDMVGRSDDIDYSLAQGYSKSDGHRTNASGQLANIMGGLGMKINQNWSASVSGMALNNSVKDPGSNLSASPAVAPTYDTAAQMVTAVLKHSYDLVEGEFRIYSNTGKGNLNNSADWGTEDQPFTMQGFRWKESVTPWQNGTLLLGLDYDSSYGSITQTNVAKTSTAKTTLPTFKMTSPYVGLSHNLLLNSAWSLVPSAGIRTYQNNYYASKAAPYGGVSLVSDKVTVFANASKGINYSGMEGPALTAAVLTNTGGFVNFSDTWKQLSPEENNHLEVGTKIFPDKKSRIDLSFFQDTISNRYGFSFANASWFNYGKYTMQGVELSGQREIIPELTVFGGWTYLNNDSTTNLPYAPQNAFNAAITGYVGKFRLSVDCQYQTAFYGQNLNRNGSSNTQRMDGYTVANARVSYPIPELGKKGEVFVMVENLFNQPYSYRQGYPMPGTWGSIGLSTSFN</sequence>
<evidence type="ECO:0000256" key="10">
    <source>
        <dbReference type="ARBA" id="ARBA00023237"/>
    </source>
</evidence>
<accession>A0AAU8A053</accession>
<keyword evidence="10 11" id="KW-0998">Cell outer membrane</keyword>
<feature type="domain" description="TonB-dependent receptor-like beta-barrel" evidence="14">
    <location>
        <begin position="180"/>
        <end position="612"/>
    </location>
</feature>
<proteinExistence type="inferred from homology"/>
<dbReference type="Gene3D" id="2.170.130.10">
    <property type="entry name" value="TonB-dependent receptor, plug domain"/>
    <property type="match status" value="1"/>
</dbReference>
<evidence type="ECO:0000259" key="14">
    <source>
        <dbReference type="Pfam" id="PF00593"/>
    </source>
</evidence>
<evidence type="ECO:0000256" key="7">
    <source>
        <dbReference type="ARBA" id="ARBA00023077"/>
    </source>
</evidence>
<comment type="subcellular location">
    <subcellularLocation>
        <location evidence="1 11">Cell outer membrane</location>
        <topology evidence="1 11">Multi-pass membrane protein</topology>
    </subcellularLocation>
</comment>
<evidence type="ECO:0000256" key="1">
    <source>
        <dbReference type="ARBA" id="ARBA00004571"/>
    </source>
</evidence>
<dbReference type="InterPro" id="IPR039426">
    <property type="entry name" value="TonB-dep_rcpt-like"/>
</dbReference>
<keyword evidence="5 11" id="KW-0812">Transmembrane</keyword>